<evidence type="ECO:0000313" key="2">
    <source>
        <dbReference type="Proteomes" id="UP000789901"/>
    </source>
</evidence>
<dbReference type="EMBL" id="CAJVQB010019070">
    <property type="protein sequence ID" value="CAG8789780.1"/>
    <property type="molecule type" value="Genomic_DNA"/>
</dbReference>
<organism evidence="1 2">
    <name type="scientific">Gigaspora margarita</name>
    <dbReference type="NCBI Taxonomy" id="4874"/>
    <lineage>
        <taxon>Eukaryota</taxon>
        <taxon>Fungi</taxon>
        <taxon>Fungi incertae sedis</taxon>
        <taxon>Mucoromycota</taxon>
        <taxon>Glomeromycotina</taxon>
        <taxon>Glomeromycetes</taxon>
        <taxon>Diversisporales</taxon>
        <taxon>Gigasporaceae</taxon>
        <taxon>Gigaspora</taxon>
    </lineage>
</organism>
<accession>A0ABN7VPX6</accession>
<evidence type="ECO:0000313" key="1">
    <source>
        <dbReference type="EMBL" id="CAG8789780.1"/>
    </source>
</evidence>
<name>A0ABN7VPX6_GIGMA</name>
<protein>
    <submittedName>
        <fullName evidence="1">4639_t:CDS:1</fullName>
    </submittedName>
</protein>
<keyword evidence="2" id="KW-1185">Reference proteome</keyword>
<proteinExistence type="predicted"/>
<feature type="non-terminal residue" evidence="1">
    <location>
        <position position="1"/>
    </location>
</feature>
<gene>
    <name evidence="1" type="ORF">GMARGA_LOCUS21062</name>
</gene>
<comment type="caution">
    <text evidence="1">The sequence shown here is derived from an EMBL/GenBank/DDBJ whole genome shotgun (WGS) entry which is preliminary data.</text>
</comment>
<sequence>NHFKETRDSKRVLENQKGLVQCISEKEIIRQELEKKKEILLSSECDTMDYGVKEVWKQAKYSEKNYLKLPKPLVQSKTLAMVINNRLDESDQDMTKIKTQVFYFNKKFFWSNIKDRGFITNIKDKNAFAKENLKFIDRRKRKIKEKQVSYKEEKSFKRQIRRRVIEGKKKVLKDKLEE</sequence>
<dbReference type="Proteomes" id="UP000789901">
    <property type="component" value="Unassembled WGS sequence"/>
</dbReference>
<reference evidence="1 2" key="1">
    <citation type="submission" date="2021-06" db="EMBL/GenBank/DDBJ databases">
        <authorList>
            <person name="Kallberg Y."/>
            <person name="Tangrot J."/>
            <person name="Rosling A."/>
        </authorList>
    </citation>
    <scope>NUCLEOTIDE SEQUENCE [LARGE SCALE GENOMIC DNA]</scope>
    <source>
        <strain evidence="1 2">120-4 pot B 10/14</strain>
    </source>
</reference>